<reference evidence="1 2" key="1">
    <citation type="submission" date="2024-10" db="EMBL/GenBank/DDBJ databases">
        <title>The Natural Products Discovery Center: Release of the First 8490 Sequenced Strains for Exploring Actinobacteria Biosynthetic Diversity.</title>
        <authorList>
            <person name="Kalkreuter E."/>
            <person name="Kautsar S.A."/>
            <person name="Yang D."/>
            <person name="Bader C.D."/>
            <person name="Teijaro C.N."/>
            <person name="Fluegel L."/>
            <person name="Davis C.M."/>
            <person name="Simpson J.R."/>
            <person name="Lauterbach L."/>
            <person name="Steele A.D."/>
            <person name="Gui C."/>
            <person name="Meng S."/>
            <person name="Li G."/>
            <person name="Viehrig K."/>
            <person name="Ye F."/>
            <person name="Su P."/>
            <person name="Kiefer A.F."/>
            <person name="Nichols A."/>
            <person name="Cepeda A.J."/>
            <person name="Yan W."/>
            <person name="Fan B."/>
            <person name="Jiang Y."/>
            <person name="Adhikari A."/>
            <person name="Zheng C.-J."/>
            <person name="Schuster L."/>
            <person name="Cowan T.M."/>
            <person name="Smanski M.J."/>
            <person name="Chevrette M.G."/>
            <person name="De Carvalho L.P.S."/>
            <person name="Shen B."/>
        </authorList>
    </citation>
    <scope>NUCLEOTIDE SEQUENCE [LARGE SCALE GENOMIC DNA]</scope>
    <source>
        <strain evidence="1 2">NPDC004045</strain>
    </source>
</reference>
<comment type="caution">
    <text evidence="1">The sequence shown here is derived from an EMBL/GenBank/DDBJ whole genome shotgun (WGS) entry which is preliminary data.</text>
</comment>
<evidence type="ECO:0000313" key="2">
    <source>
        <dbReference type="Proteomes" id="UP001601444"/>
    </source>
</evidence>
<sequence length="56" mass="5918">MHEPIAAEKNTLRDFSAPGAAVGVEASSSLGWADRSDGLITVISYLDGESGQRLRN</sequence>
<dbReference type="RefSeq" id="WP_387699097.1">
    <property type="nucleotide sequence ID" value="NZ_JBIAMX010000002.1"/>
</dbReference>
<dbReference type="EMBL" id="JBIAMX010000002">
    <property type="protein sequence ID" value="MFF0542085.1"/>
    <property type="molecule type" value="Genomic_DNA"/>
</dbReference>
<accession>A0ABW6PID6</accession>
<protein>
    <submittedName>
        <fullName evidence="1">Uncharacterized protein</fullName>
    </submittedName>
</protein>
<gene>
    <name evidence="1" type="ORF">ACFYTF_04545</name>
</gene>
<evidence type="ECO:0000313" key="1">
    <source>
        <dbReference type="EMBL" id="MFF0542085.1"/>
    </source>
</evidence>
<name>A0ABW6PID6_9NOCA</name>
<organism evidence="1 2">
    <name type="scientific">Nocardia thailandica</name>
    <dbReference type="NCBI Taxonomy" id="257275"/>
    <lineage>
        <taxon>Bacteria</taxon>
        <taxon>Bacillati</taxon>
        <taxon>Actinomycetota</taxon>
        <taxon>Actinomycetes</taxon>
        <taxon>Mycobacteriales</taxon>
        <taxon>Nocardiaceae</taxon>
        <taxon>Nocardia</taxon>
    </lineage>
</organism>
<dbReference type="Proteomes" id="UP001601444">
    <property type="component" value="Unassembled WGS sequence"/>
</dbReference>
<proteinExistence type="predicted"/>
<keyword evidence="2" id="KW-1185">Reference proteome</keyword>